<organism evidence="1 2">
    <name type="scientific">Levilactobacillus spicheri</name>
    <dbReference type="NCBI Taxonomy" id="216463"/>
    <lineage>
        <taxon>Bacteria</taxon>
        <taxon>Bacillati</taxon>
        <taxon>Bacillota</taxon>
        <taxon>Bacilli</taxon>
        <taxon>Lactobacillales</taxon>
        <taxon>Lactobacillaceae</taxon>
        <taxon>Levilactobacillus</taxon>
    </lineage>
</organism>
<accession>A0A0F3RV04</accession>
<comment type="caution">
    <text evidence="1">The sequence shown here is derived from an EMBL/GenBank/DDBJ whole genome shotgun (WGS) entry which is preliminary data.</text>
</comment>
<dbReference type="EMBL" id="JZCR01000019">
    <property type="protein sequence ID" value="KJW12612.1"/>
    <property type="molecule type" value="Genomic_DNA"/>
</dbReference>
<name>A0A0F3RV04_9LACO</name>
<dbReference type="Proteomes" id="UP000033491">
    <property type="component" value="Unassembled WGS sequence"/>
</dbReference>
<sequence>MGISPSVAQAKSSQTISAKQAKAIQQRQKKLDKAFSQVNINRVASLDDQTSHFVLTGQTDKVAAKLPHLYKTTKAFQVTNEFNHKRATLPAGTVVQAIDDGNGNVQNFNFENLNTSKQRLIQRQLGSVAGLHVVKQTNGIAKHPYTRTTAFAYKGSASLPTLYQIKGGLLRSANKYHIQVTANNYLTYYAPHSTSSLYTQAVKIKKFKRNHASITFYLKKPLAGVKTTKVRQGKTYLYRAKLTIGHVFLDYDYSDPVGYALTINDNGKGRFGFDMSDLGNPYATQIDQTNGYWAYGYTSAQVAQSKAFVEGLYK</sequence>
<evidence type="ECO:0000313" key="1">
    <source>
        <dbReference type="EMBL" id="KJW12612.1"/>
    </source>
</evidence>
<reference evidence="1 2" key="1">
    <citation type="submission" date="2015-03" db="EMBL/GenBank/DDBJ databases">
        <authorList>
            <person name="Zheng J."/>
            <person name="Ganezle M."/>
        </authorList>
    </citation>
    <scope>NUCLEOTIDE SEQUENCE [LARGE SCALE GENOMIC DNA]</scope>
    <source>
        <strain evidence="1 2">LP38</strain>
    </source>
</reference>
<dbReference type="AlphaFoldDB" id="A0A0F3RV04"/>
<dbReference type="PATRIC" id="fig|216463.3.peg.936"/>
<gene>
    <name evidence="1" type="ORF">VC81_09080</name>
</gene>
<evidence type="ECO:0000313" key="2">
    <source>
        <dbReference type="Proteomes" id="UP000033491"/>
    </source>
</evidence>
<proteinExistence type="predicted"/>
<protein>
    <submittedName>
        <fullName evidence="1">Uncharacterized protein</fullName>
    </submittedName>
</protein>